<evidence type="ECO:0000313" key="4">
    <source>
        <dbReference type="Proteomes" id="UP000601171"/>
    </source>
</evidence>
<proteinExistence type="predicted"/>
<dbReference type="InterPro" id="IPR011766">
    <property type="entry name" value="TPP_enzyme_TPP-bd"/>
</dbReference>
<accession>A0A926IKD1</accession>
<feature type="domain" description="Thiamine pyrophosphate enzyme TPP-binding" evidence="2">
    <location>
        <begin position="60"/>
        <end position="208"/>
    </location>
</feature>
<dbReference type="InterPro" id="IPR029061">
    <property type="entry name" value="THDP-binding"/>
</dbReference>
<dbReference type="SUPFAM" id="SSF52518">
    <property type="entry name" value="Thiamin diphosphate-binding fold (THDP-binding)"/>
    <property type="match status" value="1"/>
</dbReference>
<dbReference type="GO" id="GO:0030976">
    <property type="term" value="F:thiamine pyrophosphate binding"/>
    <property type="evidence" value="ECO:0007669"/>
    <property type="project" value="InterPro"/>
</dbReference>
<dbReference type="PANTHER" id="PTHR48084:SF3">
    <property type="entry name" value="SUBUNIT OF PYRUVATE:FLAVODOXIN OXIDOREDUCTASE"/>
    <property type="match status" value="1"/>
</dbReference>
<dbReference type="GO" id="GO:0045333">
    <property type="term" value="P:cellular respiration"/>
    <property type="evidence" value="ECO:0007669"/>
    <property type="project" value="UniProtKB-ARBA"/>
</dbReference>
<dbReference type="InterPro" id="IPR051457">
    <property type="entry name" value="2-oxoacid:Fd_oxidoreductase"/>
</dbReference>
<reference evidence="3" key="1">
    <citation type="submission" date="2020-08" db="EMBL/GenBank/DDBJ databases">
        <title>Genome public.</title>
        <authorList>
            <person name="Liu C."/>
            <person name="Sun Q."/>
        </authorList>
    </citation>
    <scope>NUCLEOTIDE SEQUENCE</scope>
    <source>
        <strain evidence="3">BX21</strain>
    </source>
</reference>
<keyword evidence="4" id="KW-1185">Reference proteome</keyword>
<evidence type="ECO:0000313" key="3">
    <source>
        <dbReference type="EMBL" id="MBC8588944.1"/>
    </source>
</evidence>
<gene>
    <name evidence="3" type="ORF">H8707_12035</name>
</gene>
<sequence>MKTLYTKPLSLRENGHKYCPGCMHGIANRIIGEAVDELAIRREMVGVIAVGCANLSQLYFNFDLIGAAHGRAAAVATGYKRMAKDRVVMCYQGDGDLASIGIAETLHAANRGENITVIFINNCIYGMTGGQMAPTTLIGQKSTTTIYGRNASTEGYPIRMAELISQLEAPAYVARFALNSPRNINDAKKGIKKAFTNQINNKGYSFVELLSNCPTNWKMNPKDTLDHVSNVTSKYFPLGVYRDKTEVEE</sequence>
<dbReference type="PANTHER" id="PTHR48084">
    <property type="entry name" value="2-OXOGLUTARATE OXIDOREDUCTASE SUBUNIT KORB-RELATED"/>
    <property type="match status" value="1"/>
</dbReference>
<keyword evidence="1" id="KW-0560">Oxidoreductase</keyword>
<name>A0A926IKD1_9FIRM</name>
<dbReference type="Proteomes" id="UP000601171">
    <property type="component" value="Unassembled WGS sequence"/>
</dbReference>
<evidence type="ECO:0000256" key="1">
    <source>
        <dbReference type="ARBA" id="ARBA00023002"/>
    </source>
</evidence>
<dbReference type="RefSeq" id="WP_262430402.1">
    <property type="nucleotide sequence ID" value="NZ_JACRTG010000029.1"/>
</dbReference>
<organism evidence="3 4">
    <name type="scientific">Paratissierella segnis</name>
    <dbReference type="NCBI Taxonomy" id="2763679"/>
    <lineage>
        <taxon>Bacteria</taxon>
        <taxon>Bacillati</taxon>
        <taxon>Bacillota</taxon>
        <taxon>Tissierellia</taxon>
        <taxon>Tissierellales</taxon>
        <taxon>Tissierellaceae</taxon>
        <taxon>Paratissierella</taxon>
    </lineage>
</organism>
<protein>
    <submittedName>
        <fullName evidence="3">2-oxoglutarate oxidoreductase</fullName>
    </submittedName>
</protein>
<dbReference type="Pfam" id="PF02775">
    <property type="entry name" value="TPP_enzyme_C"/>
    <property type="match status" value="1"/>
</dbReference>
<dbReference type="AlphaFoldDB" id="A0A926IKD1"/>
<dbReference type="EMBL" id="JACRTG010000029">
    <property type="protein sequence ID" value="MBC8588944.1"/>
    <property type="molecule type" value="Genomic_DNA"/>
</dbReference>
<dbReference type="GO" id="GO:0016625">
    <property type="term" value="F:oxidoreductase activity, acting on the aldehyde or oxo group of donors, iron-sulfur protein as acceptor"/>
    <property type="evidence" value="ECO:0007669"/>
    <property type="project" value="UniProtKB-ARBA"/>
</dbReference>
<evidence type="ECO:0000259" key="2">
    <source>
        <dbReference type="Pfam" id="PF02775"/>
    </source>
</evidence>
<comment type="caution">
    <text evidence="3">The sequence shown here is derived from an EMBL/GenBank/DDBJ whole genome shotgun (WGS) entry which is preliminary data.</text>
</comment>
<dbReference type="Gene3D" id="3.40.50.970">
    <property type="match status" value="1"/>
</dbReference>